<comment type="caution">
    <text evidence="7">The sequence shown here is derived from an EMBL/GenBank/DDBJ whole genome shotgun (WGS) entry which is preliminary data.</text>
</comment>
<dbReference type="Proteomes" id="UP001302316">
    <property type="component" value="Unassembled WGS sequence"/>
</dbReference>
<evidence type="ECO:0000256" key="4">
    <source>
        <dbReference type="PROSITE-ProRule" id="PRU00339"/>
    </source>
</evidence>
<feature type="transmembrane region" description="Helical" evidence="5">
    <location>
        <begin position="378"/>
        <end position="398"/>
    </location>
</feature>
<reference evidence="7 8" key="1">
    <citation type="submission" date="2023-12" db="EMBL/GenBank/DDBJ databases">
        <title>Whole-genome sequencing of halo(alkali)philic microorganisms from hypersaline lakes.</title>
        <authorList>
            <person name="Sorokin D.Y."/>
            <person name="Merkel A.Y."/>
            <person name="Messina E."/>
            <person name="Yakimov M."/>
        </authorList>
    </citation>
    <scope>NUCLEOTIDE SEQUENCE [LARGE SCALE GENOMIC DNA]</scope>
    <source>
        <strain evidence="7 8">AB-CW1</strain>
    </source>
</reference>
<dbReference type="EC" id="2.7.7.65" evidence="2"/>
<dbReference type="SMART" id="SM00028">
    <property type="entry name" value="TPR"/>
    <property type="match status" value="7"/>
</dbReference>
<dbReference type="PANTHER" id="PTHR45138">
    <property type="entry name" value="REGULATORY COMPONENTS OF SENSORY TRANSDUCTION SYSTEM"/>
    <property type="match status" value="1"/>
</dbReference>
<dbReference type="InterPro" id="IPR000160">
    <property type="entry name" value="GGDEF_dom"/>
</dbReference>
<dbReference type="NCBIfam" id="TIGR00254">
    <property type="entry name" value="GGDEF"/>
    <property type="match status" value="1"/>
</dbReference>
<dbReference type="Gene3D" id="3.30.70.270">
    <property type="match status" value="1"/>
</dbReference>
<dbReference type="PROSITE" id="PS50005">
    <property type="entry name" value="TPR"/>
    <property type="match status" value="1"/>
</dbReference>
<dbReference type="SUPFAM" id="SSF55781">
    <property type="entry name" value="GAF domain-like"/>
    <property type="match status" value="1"/>
</dbReference>
<dbReference type="SMART" id="SM00267">
    <property type="entry name" value="GGDEF"/>
    <property type="match status" value="1"/>
</dbReference>
<dbReference type="AlphaFoldDB" id="A0AAP6JEB9"/>
<dbReference type="Pfam" id="PF00990">
    <property type="entry name" value="GGDEF"/>
    <property type="match status" value="1"/>
</dbReference>
<comment type="catalytic activity">
    <reaction evidence="3">
        <text>2 GTP = 3',3'-c-di-GMP + 2 diphosphate</text>
        <dbReference type="Rhea" id="RHEA:24898"/>
        <dbReference type="ChEBI" id="CHEBI:33019"/>
        <dbReference type="ChEBI" id="CHEBI:37565"/>
        <dbReference type="ChEBI" id="CHEBI:58805"/>
        <dbReference type="EC" id="2.7.7.65"/>
    </reaction>
</comment>
<dbReference type="InterPro" id="IPR011990">
    <property type="entry name" value="TPR-like_helical_dom_sf"/>
</dbReference>
<evidence type="ECO:0000256" key="3">
    <source>
        <dbReference type="ARBA" id="ARBA00034247"/>
    </source>
</evidence>
<dbReference type="InterPro" id="IPR019734">
    <property type="entry name" value="TPR_rpt"/>
</dbReference>
<evidence type="ECO:0000256" key="2">
    <source>
        <dbReference type="ARBA" id="ARBA00012528"/>
    </source>
</evidence>
<dbReference type="SUPFAM" id="SSF48452">
    <property type="entry name" value="TPR-like"/>
    <property type="match status" value="2"/>
</dbReference>
<evidence type="ECO:0000256" key="1">
    <source>
        <dbReference type="ARBA" id="ARBA00001946"/>
    </source>
</evidence>
<protein>
    <recommendedName>
        <fullName evidence="2">diguanylate cyclase</fullName>
        <ecNumber evidence="2">2.7.7.65</ecNumber>
    </recommendedName>
</protein>
<dbReference type="SUPFAM" id="SSF55073">
    <property type="entry name" value="Nucleotide cyclase"/>
    <property type="match status" value="1"/>
</dbReference>
<keyword evidence="5" id="KW-0472">Membrane</keyword>
<keyword evidence="5" id="KW-0812">Transmembrane</keyword>
<dbReference type="CDD" id="cd01949">
    <property type="entry name" value="GGDEF"/>
    <property type="match status" value="1"/>
</dbReference>
<organism evidence="7 8">
    <name type="scientific">Natronospira elongata</name>
    <dbReference type="NCBI Taxonomy" id="3110268"/>
    <lineage>
        <taxon>Bacteria</taxon>
        <taxon>Pseudomonadati</taxon>
        <taxon>Pseudomonadota</taxon>
        <taxon>Gammaproteobacteria</taxon>
        <taxon>Natronospirales</taxon>
        <taxon>Natronospiraceae</taxon>
        <taxon>Natronospira</taxon>
    </lineage>
</organism>
<evidence type="ECO:0000313" key="8">
    <source>
        <dbReference type="Proteomes" id="UP001302316"/>
    </source>
</evidence>
<dbReference type="PANTHER" id="PTHR45138:SF9">
    <property type="entry name" value="DIGUANYLATE CYCLASE DGCM-RELATED"/>
    <property type="match status" value="1"/>
</dbReference>
<keyword evidence="5" id="KW-1133">Transmembrane helix</keyword>
<dbReference type="Gene3D" id="3.30.450.40">
    <property type="match status" value="1"/>
</dbReference>
<accession>A0AAP6JEB9</accession>
<evidence type="ECO:0000313" key="7">
    <source>
        <dbReference type="EMBL" id="MEA5444981.1"/>
    </source>
</evidence>
<sequence>MGIPAPDDKLRAWTGCLLLGLLLLLTAMPVAARAAQADDIQARLAAVEDRVAAAEQVGDFQQLAEAEIERAQINQELERPSLARQAFQRALDAFRRSEDQVGALEALTGLGNTLTDLEEYDRALEVLYDALRLADNLEKPQAAGELEARIGEVHFHTQDLDAAENYFQRMRERFEGGDYQEGYASALNNLAVIARHHQDLARAEALNRESLAIREAIGDSEGMAASYNNLAVVAWLEGELAETERWHQRALALYKEVGNRRGEARSLHNLGYTYILQEDFPRAEEYLAASWEIIEEIDSDNLRVGHFNRMAELHAARGDYPAALEARTRQLELVQELQGEHRQRQIAEMRALFQADEREQEIRLLEQERQTQRVVRNALLIGALGLALILILLWNRFLIKSRSNRLIAARNDELNAMDRLVAALNNEEEFASLLSRILEEATDFFEPADRGAFMVRSPEGTFYPAVWKGFRYQGIRKVRLSEAEARARYLNDAESLCEGVYLRRRPEGIRGHESLQKEDPSLAMLAIAITMDGEVAGYLILQSQKYEDAFNVADRDSYRRFREHAVSAFRRARHLEQLAVEKEAAEHARCEMERLARSDSLTALPNRRCMQERLDDEWVRIQRSQRPAALILCDIDHFKRINDSLGHEAGDAVLQAVAAQFRERLRAQDSVARWGGEEFLILLPETDTAGAVELAEALRARIAASEVPYQDDRIAVNLSFGVAPLDPAQAVENSIRRADEALYAGKRGGRNRVIAAPDLPAGA</sequence>
<evidence type="ECO:0000256" key="5">
    <source>
        <dbReference type="SAM" id="Phobius"/>
    </source>
</evidence>
<dbReference type="FunFam" id="3.30.70.270:FF:000001">
    <property type="entry name" value="Diguanylate cyclase domain protein"/>
    <property type="match status" value="1"/>
</dbReference>
<dbReference type="PROSITE" id="PS50887">
    <property type="entry name" value="GGDEF"/>
    <property type="match status" value="1"/>
</dbReference>
<proteinExistence type="predicted"/>
<dbReference type="InterPro" id="IPR050469">
    <property type="entry name" value="Diguanylate_Cyclase"/>
</dbReference>
<dbReference type="InterPro" id="IPR043128">
    <property type="entry name" value="Rev_trsase/Diguanyl_cyclase"/>
</dbReference>
<feature type="domain" description="GGDEF" evidence="6">
    <location>
        <begin position="626"/>
        <end position="758"/>
    </location>
</feature>
<comment type="cofactor">
    <cofactor evidence="1">
        <name>Mg(2+)</name>
        <dbReference type="ChEBI" id="CHEBI:18420"/>
    </cofactor>
</comment>
<feature type="repeat" description="TPR" evidence="4">
    <location>
        <begin position="104"/>
        <end position="137"/>
    </location>
</feature>
<gene>
    <name evidence="7" type="ORF">VCB98_04010</name>
</gene>
<dbReference type="GO" id="GO:0052621">
    <property type="term" value="F:diguanylate cyclase activity"/>
    <property type="evidence" value="ECO:0007669"/>
    <property type="project" value="UniProtKB-EC"/>
</dbReference>
<dbReference type="RefSeq" id="WP_346050610.1">
    <property type="nucleotide sequence ID" value="NZ_JAYGII010000005.1"/>
</dbReference>
<keyword evidence="8" id="KW-1185">Reference proteome</keyword>
<dbReference type="Pfam" id="PF13424">
    <property type="entry name" value="TPR_12"/>
    <property type="match status" value="3"/>
</dbReference>
<keyword evidence="4" id="KW-0802">TPR repeat</keyword>
<name>A0AAP6JEB9_9GAMM</name>
<dbReference type="Gene3D" id="1.25.40.10">
    <property type="entry name" value="Tetratricopeptide repeat domain"/>
    <property type="match status" value="1"/>
</dbReference>
<evidence type="ECO:0000259" key="6">
    <source>
        <dbReference type="PROSITE" id="PS50887"/>
    </source>
</evidence>
<dbReference type="InterPro" id="IPR029787">
    <property type="entry name" value="Nucleotide_cyclase"/>
</dbReference>
<dbReference type="InterPro" id="IPR029016">
    <property type="entry name" value="GAF-like_dom_sf"/>
</dbReference>
<dbReference type="EMBL" id="JAYGII010000005">
    <property type="protein sequence ID" value="MEA5444981.1"/>
    <property type="molecule type" value="Genomic_DNA"/>
</dbReference>